<dbReference type="EMBL" id="JAUIRO010000009">
    <property type="protein sequence ID" value="KAK0701802.1"/>
    <property type="molecule type" value="Genomic_DNA"/>
</dbReference>
<dbReference type="InterPro" id="IPR013261">
    <property type="entry name" value="Tim21"/>
</dbReference>
<reference evidence="14" key="1">
    <citation type="submission" date="2023-06" db="EMBL/GenBank/DDBJ databases">
        <title>Genome-scale phylogeny and comparative genomics of the fungal order Sordariales.</title>
        <authorList>
            <consortium name="Lawrence Berkeley National Laboratory"/>
            <person name="Hensen N."/>
            <person name="Bonometti L."/>
            <person name="Westerberg I."/>
            <person name="Brannstrom I.O."/>
            <person name="Guillou S."/>
            <person name="Cros-Aarteil S."/>
            <person name="Calhoun S."/>
            <person name="Haridas S."/>
            <person name="Kuo A."/>
            <person name="Mondo S."/>
            <person name="Pangilinan J."/>
            <person name="Riley R."/>
            <person name="LaButti K."/>
            <person name="Andreopoulos B."/>
            <person name="Lipzen A."/>
            <person name="Chen C."/>
            <person name="Yanf M."/>
            <person name="Daum C."/>
            <person name="Ng V."/>
            <person name="Clum A."/>
            <person name="Steindorff A."/>
            <person name="Ohm R."/>
            <person name="Martin F."/>
            <person name="Silar P."/>
            <person name="Natvig D."/>
            <person name="Lalanne C."/>
            <person name="Gautier V."/>
            <person name="Ament-velasquez S.L."/>
            <person name="Kruys A."/>
            <person name="Hutchinson M.I."/>
            <person name="Powell A.J."/>
            <person name="Barry K."/>
            <person name="Miller A.N."/>
            <person name="Grigoriev I.V."/>
            <person name="Debuchy R."/>
            <person name="Gladieux P."/>
            <person name="Thoren M.H."/>
            <person name="Johannesson H."/>
        </authorList>
    </citation>
    <scope>NUCLEOTIDE SEQUENCE</scope>
    <source>
        <strain evidence="14">SMH2392-1A</strain>
    </source>
</reference>
<evidence type="ECO:0000313" key="15">
    <source>
        <dbReference type="Proteomes" id="UP001172101"/>
    </source>
</evidence>
<keyword evidence="9" id="KW-0472">Membrane</keyword>
<comment type="function">
    <text evidence="10">Essential component of the TIM23 complex, a complex that mediates the translocation of transit peptide-containing proteins across the mitochondrial inner membrane. Required to keep the TOM and the TIM23 complexes in close contact. At some point, it is released from the TOM23 complex to allow protein translocation into the mitochondrial matrix.</text>
</comment>
<dbReference type="AlphaFoldDB" id="A0AA39ZQI8"/>
<comment type="subunit">
    <text evidence="11">Component of the TIM23 complex, at least composed of TIM23, TIM17, TIM50 and TIM21.</text>
</comment>
<evidence type="ECO:0000256" key="10">
    <source>
        <dbReference type="ARBA" id="ARBA00060204"/>
    </source>
</evidence>
<dbReference type="RefSeq" id="XP_060289466.1">
    <property type="nucleotide sequence ID" value="XM_060435534.1"/>
</dbReference>
<evidence type="ECO:0000313" key="14">
    <source>
        <dbReference type="EMBL" id="KAK0701802.1"/>
    </source>
</evidence>
<proteinExistence type="inferred from homology"/>
<evidence type="ECO:0000256" key="9">
    <source>
        <dbReference type="ARBA" id="ARBA00023136"/>
    </source>
</evidence>
<dbReference type="Proteomes" id="UP001172101">
    <property type="component" value="Unassembled WGS sequence"/>
</dbReference>
<keyword evidence="7" id="KW-1133">Transmembrane helix</keyword>
<evidence type="ECO:0000256" key="13">
    <source>
        <dbReference type="SAM" id="MobiDB-lite"/>
    </source>
</evidence>
<comment type="caution">
    <text evidence="14">The sequence shown here is derived from an EMBL/GenBank/DDBJ whole genome shotgun (WGS) entry which is preliminary data.</text>
</comment>
<keyword evidence="5 12" id="KW-0999">Mitochondrion inner membrane</keyword>
<evidence type="ECO:0000256" key="2">
    <source>
        <dbReference type="ARBA" id="ARBA00010867"/>
    </source>
</evidence>
<evidence type="ECO:0000256" key="1">
    <source>
        <dbReference type="ARBA" id="ARBA00004434"/>
    </source>
</evidence>
<dbReference type="PANTHER" id="PTHR13032">
    <property type="entry name" value="MITOCHONDRIAL IMPORT INNER MEMBRANE TRANSLOCASE SUBUNIT TIM21"/>
    <property type="match status" value="1"/>
</dbReference>
<dbReference type="PANTHER" id="PTHR13032:SF6">
    <property type="entry name" value="MITOCHONDRIAL IMPORT INNER MEMBRANE TRANSLOCASE SUBUNIT TIM21"/>
    <property type="match status" value="1"/>
</dbReference>
<name>A0AA39ZQI8_9PEZI</name>
<dbReference type="InterPro" id="IPR038552">
    <property type="entry name" value="Tim21_IMS_sf"/>
</dbReference>
<dbReference type="GO" id="GO:0005744">
    <property type="term" value="C:TIM23 mitochondrial import inner membrane translocase complex"/>
    <property type="evidence" value="ECO:0007669"/>
    <property type="project" value="UniProtKB-UniRule"/>
</dbReference>
<protein>
    <recommendedName>
        <fullName evidence="3 12">Mitochondrial import inner membrane translocase subunit Tim21</fullName>
    </recommendedName>
</protein>
<evidence type="ECO:0000256" key="11">
    <source>
        <dbReference type="ARBA" id="ARBA00063758"/>
    </source>
</evidence>
<dbReference type="Gene3D" id="3.10.450.320">
    <property type="entry name" value="Mitochondrial import inner membrane translocase subunit Tim21"/>
    <property type="match status" value="1"/>
</dbReference>
<keyword evidence="15" id="KW-1185">Reference proteome</keyword>
<evidence type="ECO:0000256" key="6">
    <source>
        <dbReference type="ARBA" id="ARBA00022946"/>
    </source>
</evidence>
<dbReference type="GO" id="GO:0030150">
    <property type="term" value="P:protein import into mitochondrial matrix"/>
    <property type="evidence" value="ECO:0007669"/>
    <property type="project" value="UniProtKB-UniRule"/>
</dbReference>
<keyword evidence="12" id="KW-0811">Translocation</keyword>
<accession>A0AA39ZQI8</accession>
<evidence type="ECO:0000256" key="5">
    <source>
        <dbReference type="ARBA" id="ARBA00022792"/>
    </source>
</evidence>
<keyword evidence="4" id="KW-0812">Transmembrane</keyword>
<comment type="subcellular location">
    <subcellularLocation>
        <location evidence="1 12">Mitochondrion inner membrane</location>
        <topology evidence="1 12">Single-pass membrane protein</topology>
    </subcellularLocation>
</comment>
<evidence type="ECO:0000256" key="12">
    <source>
        <dbReference type="RuleBase" id="RU367142"/>
    </source>
</evidence>
<evidence type="ECO:0000256" key="3">
    <source>
        <dbReference type="ARBA" id="ARBA00020726"/>
    </source>
</evidence>
<keyword evidence="8 12" id="KW-0496">Mitochondrion</keyword>
<keyword evidence="6" id="KW-0809">Transit peptide</keyword>
<comment type="similarity">
    <text evidence="2 12">Belongs to the TIM21 family.</text>
</comment>
<dbReference type="GeneID" id="85318804"/>
<keyword evidence="12" id="KW-0813">Transport</keyword>
<gene>
    <name evidence="14" type="ORF">B0T26DRAFT_531161</name>
</gene>
<evidence type="ECO:0000256" key="7">
    <source>
        <dbReference type="ARBA" id="ARBA00022989"/>
    </source>
</evidence>
<dbReference type="Pfam" id="PF08294">
    <property type="entry name" value="TIM21"/>
    <property type="match status" value="1"/>
</dbReference>
<evidence type="ECO:0000256" key="8">
    <source>
        <dbReference type="ARBA" id="ARBA00023128"/>
    </source>
</evidence>
<evidence type="ECO:0000256" key="4">
    <source>
        <dbReference type="ARBA" id="ARBA00022692"/>
    </source>
</evidence>
<feature type="region of interest" description="Disordered" evidence="13">
    <location>
        <begin position="35"/>
        <end position="59"/>
    </location>
</feature>
<sequence>MMSNRITASGLCAATTAKTSSILQRLVLQHSKRSLLLPPPPSYQRRHATTQNSGQEAAERRAVTPFNDDGHVPWTNLSAAEKTARAAQQTFNLGMVVVGLVLTGSVSYFLYTEVFSPDSKVAYFNRAVDRIKQDRRCLELLGDSKKITAFGEETNNKWRRARPIASTSSKDARGNEHLRIQFHVQGPKAAGAVHMHLIKRAGGSEFEYEYFFLDVEGQHRIYLENASAAAKAKAGAEGLNKPFRLFGVKWN</sequence>
<dbReference type="FunFam" id="3.10.450.320:FF:000002">
    <property type="entry name" value="Mitochondrial import inner membrane translocase subunit tim21"/>
    <property type="match status" value="1"/>
</dbReference>
<keyword evidence="12" id="KW-0653">Protein transport</keyword>
<organism evidence="14 15">
    <name type="scientific">Lasiosphaeria miniovina</name>
    <dbReference type="NCBI Taxonomy" id="1954250"/>
    <lineage>
        <taxon>Eukaryota</taxon>
        <taxon>Fungi</taxon>
        <taxon>Dikarya</taxon>
        <taxon>Ascomycota</taxon>
        <taxon>Pezizomycotina</taxon>
        <taxon>Sordariomycetes</taxon>
        <taxon>Sordariomycetidae</taxon>
        <taxon>Sordariales</taxon>
        <taxon>Lasiosphaeriaceae</taxon>
        <taxon>Lasiosphaeria</taxon>
    </lineage>
</organism>